<dbReference type="AlphaFoldDB" id="A0A840UTE1"/>
<evidence type="ECO:0000256" key="1">
    <source>
        <dbReference type="SAM" id="MobiDB-lite"/>
    </source>
</evidence>
<keyword evidence="4" id="KW-1185">Reference proteome</keyword>
<keyword evidence="2" id="KW-0732">Signal</keyword>
<accession>A0A840UTE1</accession>
<dbReference type="Proteomes" id="UP000559117">
    <property type="component" value="Unassembled WGS sequence"/>
</dbReference>
<dbReference type="RefSeq" id="WP_183860996.1">
    <property type="nucleotide sequence ID" value="NZ_JACHFH010000014.1"/>
</dbReference>
<evidence type="ECO:0000313" key="4">
    <source>
        <dbReference type="Proteomes" id="UP000559117"/>
    </source>
</evidence>
<gene>
    <name evidence="3" type="ORF">HNR32_001381</name>
</gene>
<proteinExistence type="predicted"/>
<feature type="region of interest" description="Disordered" evidence="1">
    <location>
        <begin position="341"/>
        <end position="365"/>
    </location>
</feature>
<sequence>MIISSKKKLRILSTALCISLAVSNASLALADSSITTGTAITANAADSGNALQNKLSSVEKAVYGTPQTGAIIDRINKLEHDYYGRSQSTTLVKRIDNLYDKIFNNDYAPSAIAQMNGVEWSLMNKVSMQPINQRLSDLETTLYGQPKEGTFYNRMLDLGKVAFGSSQQAIPLSHTLVPANTLIKIKLVTPVNSENMKAGDEVKYQVAENVVYNGNLVFAAGALGEGHVTKVTTAKNFGRDGKIDIDFEKTQAFDGTLVDTVLGDKAKEEMKSEAMAAGASIAGIALLGPIGIVGGLFVHGKDINLPAGTELFIQTKSDINLFGVHSASADDNSTLAAAGQTVEQTNSTSQNILNERSSNDYNGSAVASDTATLNQYKSQEDMRSSL</sequence>
<protein>
    <submittedName>
        <fullName evidence="3">Uncharacterized protein</fullName>
    </submittedName>
</protein>
<feature type="chain" id="PRO_5033004377" evidence="2">
    <location>
        <begin position="31"/>
        <end position="386"/>
    </location>
</feature>
<organism evidence="3 4">
    <name type="scientific">Pectinatus brassicae</name>
    <dbReference type="NCBI Taxonomy" id="862415"/>
    <lineage>
        <taxon>Bacteria</taxon>
        <taxon>Bacillati</taxon>
        <taxon>Bacillota</taxon>
        <taxon>Negativicutes</taxon>
        <taxon>Selenomonadales</taxon>
        <taxon>Selenomonadaceae</taxon>
        <taxon>Pectinatus</taxon>
    </lineage>
</organism>
<evidence type="ECO:0000313" key="3">
    <source>
        <dbReference type="EMBL" id="MBB5336233.1"/>
    </source>
</evidence>
<feature type="signal peptide" evidence="2">
    <location>
        <begin position="1"/>
        <end position="30"/>
    </location>
</feature>
<name>A0A840UTE1_9FIRM</name>
<comment type="caution">
    <text evidence="3">The sequence shown here is derived from an EMBL/GenBank/DDBJ whole genome shotgun (WGS) entry which is preliminary data.</text>
</comment>
<reference evidence="3 4" key="1">
    <citation type="submission" date="2020-08" db="EMBL/GenBank/DDBJ databases">
        <title>Genomic Encyclopedia of Type Strains, Phase IV (KMG-IV): sequencing the most valuable type-strain genomes for metagenomic binning, comparative biology and taxonomic classification.</title>
        <authorList>
            <person name="Goeker M."/>
        </authorList>
    </citation>
    <scope>NUCLEOTIDE SEQUENCE [LARGE SCALE GENOMIC DNA]</scope>
    <source>
        <strain evidence="3 4">DSM 24661</strain>
    </source>
</reference>
<evidence type="ECO:0000256" key="2">
    <source>
        <dbReference type="SAM" id="SignalP"/>
    </source>
</evidence>
<dbReference type="EMBL" id="JACHFH010000014">
    <property type="protein sequence ID" value="MBB5336233.1"/>
    <property type="molecule type" value="Genomic_DNA"/>
</dbReference>